<evidence type="ECO:0000313" key="6">
    <source>
        <dbReference type="Proteomes" id="UP000216411"/>
    </source>
</evidence>
<evidence type="ECO:0000256" key="1">
    <source>
        <dbReference type="ARBA" id="ARBA00022679"/>
    </source>
</evidence>
<dbReference type="PANTHER" id="PTHR43792">
    <property type="entry name" value="GNAT FAMILY, PUTATIVE (AFU_ORTHOLOGUE AFUA_3G00765)-RELATED-RELATED"/>
    <property type="match status" value="1"/>
</dbReference>
<dbReference type="PROSITE" id="PS51186">
    <property type="entry name" value="GNAT"/>
    <property type="match status" value="1"/>
</dbReference>
<name>A0A371JFY5_9FIRM</name>
<comment type="similarity">
    <text evidence="3">Belongs to the acetyltransferase family. RimJ subfamily.</text>
</comment>
<keyword evidence="6" id="KW-1185">Reference proteome</keyword>
<keyword evidence="1 5" id="KW-0808">Transferase</keyword>
<organism evidence="5 6">
    <name type="scientific">Lachnotalea glycerini</name>
    <dbReference type="NCBI Taxonomy" id="1763509"/>
    <lineage>
        <taxon>Bacteria</taxon>
        <taxon>Bacillati</taxon>
        <taxon>Bacillota</taxon>
        <taxon>Clostridia</taxon>
        <taxon>Lachnospirales</taxon>
        <taxon>Lachnospiraceae</taxon>
        <taxon>Lachnotalea</taxon>
    </lineage>
</organism>
<evidence type="ECO:0000256" key="2">
    <source>
        <dbReference type="ARBA" id="ARBA00023315"/>
    </source>
</evidence>
<dbReference type="EMBL" id="NOKA02000012">
    <property type="protein sequence ID" value="RDY31662.1"/>
    <property type="molecule type" value="Genomic_DNA"/>
</dbReference>
<proteinExistence type="inferred from homology"/>
<dbReference type="PANTHER" id="PTHR43792:SF8">
    <property type="entry name" value="[RIBOSOMAL PROTEIN US5]-ALANINE N-ACETYLTRANSFERASE"/>
    <property type="match status" value="1"/>
</dbReference>
<dbReference type="Proteomes" id="UP000216411">
    <property type="component" value="Unassembled WGS sequence"/>
</dbReference>
<dbReference type="GO" id="GO:0008999">
    <property type="term" value="F:protein-N-terminal-alanine acetyltransferase activity"/>
    <property type="evidence" value="ECO:0007669"/>
    <property type="project" value="TreeGrafter"/>
</dbReference>
<accession>A0A371JFY5</accession>
<dbReference type="InterPro" id="IPR016181">
    <property type="entry name" value="Acyl_CoA_acyltransferase"/>
</dbReference>
<sequence length="384" mass="44303">MELKTERLILRPWKKSDAESLYEYAKVPAVGPVAGWPAHTRVENSLEIIKNVLSAPETYAVCLKEDNIAIGSIGLIPPMQSHTTATEDEIEIGYWIGVPFWGCGYIPEAVREMQRHAFEDLGCKAMWCGYYDGNEKSKRCQEKCGFTYHHTEKNKPCKLMGDVRTEHYTYLTKEEWEISRIADKRAAVLYIHGKGGNAKEAEHYKPLFPECDVYGLDYHTFTPWETCEEIKEEIAALKKNHESIILIANSIGAFFSMNAGIDVDISRAYFISPIVDMEKLIRDMMCWANVTEEELQMKRSIETTFGETLSWEYLSYVRERKVRWQVKTDILYGSADHLTSIDIMTEFAKRSKADLTVMDGGEHWFHTSQQMEFLDKWIRKARGV</sequence>
<dbReference type="GO" id="GO:0005737">
    <property type="term" value="C:cytoplasm"/>
    <property type="evidence" value="ECO:0007669"/>
    <property type="project" value="TreeGrafter"/>
</dbReference>
<dbReference type="OrthoDB" id="9785602at2"/>
<protein>
    <submittedName>
        <fullName evidence="5">GNAT family N-acetyltransferase</fullName>
    </submittedName>
</protein>
<dbReference type="Pfam" id="PF13302">
    <property type="entry name" value="Acetyltransf_3"/>
    <property type="match status" value="1"/>
</dbReference>
<evidence type="ECO:0000256" key="3">
    <source>
        <dbReference type="ARBA" id="ARBA00038502"/>
    </source>
</evidence>
<comment type="caution">
    <text evidence="5">The sequence shown here is derived from an EMBL/GenBank/DDBJ whole genome shotgun (WGS) entry which is preliminary data.</text>
</comment>
<dbReference type="InterPro" id="IPR029058">
    <property type="entry name" value="AB_hydrolase_fold"/>
</dbReference>
<dbReference type="Gene3D" id="3.40.50.1820">
    <property type="entry name" value="alpha/beta hydrolase"/>
    <property type="match status" value="1"/>
</dbReference>
<dbReference type="SUPFAM" id="SSF55729">
    <property type="entry name" value="Acyl-CoA N-acyltransferases (Nat)"/>
    <property type="match status" value="1"/>
</dbReference>
<dbReference type="InterPro" id="IPR000182">
    <property type="entry name" value="GNAT_dom"/>
</dbReference>
<dbReference type="InterPro" id="IPR051531">
    <property type="entry name" value="N-acetyltransferase"/>
</dbReference>
<gene>
    <name evidence="5" type="ORF">CG710_008710</name>
</gene>
<evidence type="ECO:0000259" key="4">
    <source>
        <dbReference type="PROSITE" id="PS51186"/>
    </source>
</evidence>
<keyword evidence="2" id="KW-0012">Acyltransferase</keyword>
<dbReference type="AlphaFoldDB" id="A0A371JFY5"/>
<dbReference type="Gene3D" id="3.40.630.30">
    <property type="match status" value="1"/>
</dbReference>
<reference evidence="5 6" key="1">
    <citation type="journal article" date="2017" name="Genome Announc.">
        <title>Draft Genome Sequence of a Sporulating and Motile Strain of Lachnotalea glycerini Isolated from Water in Quebec City, Canada.</title>
        <authorList>
            <person name="Maheux A.F."/>
            <person name="Boudreau D.K."/>
            <person name="Berube E."/>
            <person name="Boissinot M."/>
            <person name="Raymond F."/>
            <person name="Brodeur S."/>
            <person name="Corbeil J."/>
            <person name="Isabel S."/>
            <person name="Omar R.F."/>
            <person name="Bergeron M.G."/>
        </authorList>
    </citation>
    <scope>NUCLEOTIDE SEQUENCE [LARGE SCALE GENOMIC DNA]</scope>
    <source>
        <strain evidence="5 6">CCRI-19302</strain>
    </source>
</reference>
<feature type="domain" description="N-acetyltransferase" evidence="4">
    <location>
        <begin position="8"/>
        <end position="170"/>
    </location>
</feature>
<evidence type="ECO:0000313" key="5">
    <source>
        <dbReference type="EMBL" id="RDY31662.1"/>
    </source>
</evidence>
<dbReference type="SUPFAM" id="SSF53474">
    <property type="entry name" value="alpha/beta-Hydrolases"/>
    <property type="match status" value="1"/>
</dbReference>